<name>A0A346PDB3_9EURY</name>
<dbReference type="EMBL" id="CP027033">
    <property type="protein sequence ID" value="AXR82550.1"/>
    <property type="molecule type" value="Genomic_DNA"/>
</dbReference>
<dbReference type="AlphaFoldDB" id="A0A346PDB3"/>
<evidence type="ECO:0000313" key="3">
    <source>
        <dbReference type="EMBL" id="AXR82550.1"/>
    </source>
</evidence>
<gene>
    <name evidence="2" type="ORF">AArc1_1168</name>
    <name evidence="3" type="ORF">AArcMg_2559</name>
</gene>
<reference evidence="2" key="3">
    <citation type="journal article" date="2019" name="Int. J. Syst. Evol. Microbiol.">
        <title>Natronolimnobius sulfurireducens sp. nov. and Halalkaliarchaeum desulfuricum gen. nov., sp. nov., the first sulfur-respiring alkaliphilic haloarchaea from hypersaline alkaline lakes.</title>
        <authorList>
            <person name="Sorokin D.Y."/>
            <person name="Yakimov M."/>
            <person name="Messina E."/>
            <person name="Merkel A.Y."/>
            <person name="Bale N.J."/>
            <person name="Sinninghe Damste J.S."/>
        </authorList>
    </citation>
    <scope>NUCLEOTIDE SEQUENCE</scope>
    <source>
        <strain evidence="3">AArc-Mg</strain>
        <strain evidence="2">AArc1</strain>
    </source>
</reference>
<evidence type="ECO:0000313" key="4">
    <source>
        <dbReference type="Proteomes" id="UP000258613"/>
    </source>
</evidence>
<evidence type="ECO:0000313" key="5">
    <source>
        <dbReference type="Proteomes" id="UP000258707"/>
    </source>
</evidence>
<accession>A0A346PDB3</accession>
<keyword evidence="4" id="KW-1185">Reference proteome</keyword>
<dbReference type="GeneID" id="87023262"/>
<dbReference type="Proteomes" id="UP000258707">
    <property type="component" value="Chromosome"/>
</dbReference>
<evidence type="ECO:0000256" key="1">
    <source>
        <dbReference type="SAM" id="MobiDB-lite"/>
    </source>
</evidence>
<sequence length="75" mass="8520">MKNGNYKRTRPPRTNHPTATDRANTEQAAPIPYLDRGWSVVFVEPSDASMVVGEYRSPLAKTIADERFERLAWNA</sequence>
<protein>
    <submittedName>
        <fullName evidence="2">Fe-S oxidoreductase</fullName>
    </submittedName>
</protein>
<reference evidence="5" key="1">
    <citation type="submission" date="2017-10" db="EMBL/GenBank/DDBJ databases">
        <title>Phenotypic and genomic properties of facultatively anaerobic sulfur-reducing natronoarchaea from hypersaline soda lakes.</title>
        <authorList>
            <person name="Sorokin D.Y."/>
            <person name="Kublanov I.V."/>
            <person name="Roman P."/>
            <person name="Sinninghe Damste J.S."/>
            <person name="Golyshin P.N."/>
            <person name="Rojo D."/>
            <person name="Ciordia S."/>
            <person name="Mena Md.C."/>
            <person name="Ferrer M."/>
            <person name="Messina E."/>
            <person name="Smedile F."/>
            <person name="La Spada G."/>
            <person name="La Cono V."/>
            <person name="Yakimov M.M."/>
        </authorList>
    </citation>
    <scope>NUCLEOTIDE SEQUENCE [LARGE SCALE GENOMIC DNA]</scope>
    <source>
        <strain evidence="5">AArc1</strain>
    </source>
</reference>
<dbReference type="KEGG" id="nag:AArcMg_2559"/>
<organism evidence="2 5">
    <name type="scientific">Natrarchaeobaculum sulfurireducens</name>
    <dbReference type="NCBI Taxonomy" id="2044521"/>
    <lineage>
        <taxon>Archaea</taxon>
        <taxon>Methanobacteriati</taxon>
        <taxon>Methanobacteriota</taxon>
        <taxon>Stenosarchaea group</taxon>
        <taxon>Halobacteria</taxon>
        <taxon>Halobacteriales</taxon>
        <taxon>Natrialbaceae</taxon>
        <taxon>Natrarchaeobaculum</taxon>
    </lineage>
</organism>
<dbReference type="Proteomes" id="UP000258613">
    <property type="component" value="Chromosome"/>
</dbReference>
<feature type="compositionally biased region" description="Polar residues" evidence="1">
    <location>
        <begin position="15"/>
        <end position="27"/>
    </location>
</feature>
<proteinExistence type="predicted"/>
<dbReference type="EMBL" id="CP024047">
    <property type="protein sequence ID" value="AXR77508.1"/>
    <property type="molecule type" value="Genomic_DNA"/>
</dbReference>
<evidence type="ECO:0000313" key="2">
    <source>
        <dbReference type="EMBL" id="AXR77508.1"/>
    </source>
</evidence>
<feature type="compositionally biased region" description="Basic residues" evidence="1">
    <location>
        <begin position="1"/>
        <end position="13"/>
    </location>
</feature>
<accession>A0A346PSQ5</accession>
<reference evidence="4" key="2">
    <citation type="submission" date="2018-02" db="EMBL/GenBank/DDBJ databases">
        <title>Phenotypic and genomic properties of facultatively anaerobic sulfur-reducing natronoarchaea from hypersaline soda lakes.</title>
        <authorList>
            <person name="Sorokin D.Y."/>
            <person name="Kublanov I.V."/>
            <person name="Roman P."/>
            <person name="Sinninghe Damste J.S."/>
            <person name="Golyshin P.N."/>
            <person name="Rojo D."/>
            <person name="Ciordia S."/>
            <person name="Mena M.D.C."/>
            <person name="Ferrer M."/>
            <person name="Messina E."/>
            <person name="Smedile F."/>
            <person name="La Spada G."/>
            <person name="La Cono V."/>
            <person name="Yakimov M.M."/>
        </authorList>
    </citation>
    <scope>NUCLEOTIDE SEQUENCE [LARGE SCALE GENOMIC DNA]</scope>
    <source>
        <strain evidence="4">AArc-Mg</strain>
    </source>
</reference>
<dbReference type="RefSeq" id="WP_133412280.1">
    <property type="nucleotide sequence ID" value="NZ_CP024047.1"/>
</dbReference>
<dbReference type="KEGG" id="nan:AArc1_1168"/>
<feature type="region of interest" description="Disordered" evidence="1">
    <location>
        <begin position="1"/>
        <end position="30"/>
    </location>
</feature>